<dbReference type="InterPro" id="IPR000157">
    <property type="entry name" value="TIR_dom"/>
</dbReference>
<dbReference type="PANTHER" id="PTHR11890:SF6">
    <property type="entry name" value="INTERLEUKIN-18 RECEPTOR 1"/>
    <property type="match status" value="1"/>
</dbReference>
<evidence type="ECO:0000256" key="6">
    <source>
        <dbReference type="ARBA" id="ARBA00023157"/>
    </source>
</evidence>
<evidence type="ECO:0000256" key="5">
    <source>
        <dbReference type="ARBA" id="ARBA00023027"/>
    </source>
</evidence>
<dbReference type="SMART" id="SM00409">
    <property type="entry name" value="IG"/>
    <property type="match status" value="1"/>
</dbReference>
<evidence type="ECO:0008006" key="14">
    <source>
        <dbReference type="Google" id="ProtNLM"/>
    </source>
</evidence>
<keyword evidence="4" id="KW-0378">Hydrolase</keyword>
<feature type="domain" description="Ig-like" evidence="11">
    <location>
        <begin position="223"/>
        <end position="325"/>
    </location>
</feature>
<keyword evidence="13" id="KW-1185">Reference proteome</keyword>
<keyword evidence="8" id="KW-0393">Immunoglobulin domain</keyword>
<evidence type="ECO:0000256" key="7">
    <source>
        <dbReference type="ARBA" id="ARBA00023180"/>
    </source>
</evidence>
<evidence type="ECO:0000313" key="12">
    <source>
        <dbReference type="Ensembl" id="ENSPLAP00000031749.1"/>
    </source>
</evidence>
<dbReference type="InterPro" id="IPR003599">
    <property type="entry name" value="Ig_sub"/>
</dbReference>
<keyword evidence="3" id="KW-0677">Repeat</keyword>
<dbReference type="PANTHER" id="PTHR11890">
    <property type="entry name" value="INTERLEUKIN-1 RECEPTOR FAMILY MEMBER"/>
    <property type="match status" value="1"/>
</dbReference>
<dbReference type="InterPro" id="IPR035897">
    <property type="entry name" value="Toll_tir_struct_dom_sf"/>
</dbReference>
<dbReference type="CDD" id="cd00096">
    <property type="entry name" value="Ig"/>
    <property type="match status" value="1"/>
</dbReference>
<feature type="domain" description="Ig-like" evidence="11">
    <location>
        <begin position="123"/>
        <end position="210"/>
    </location>
</feature>
<dbReference type="AlphaFoldDB" id="A0A3B3W3K1"/>
<dbReference type="SUPFAM" id="SSF48726">
    <property type="entry name" value="Immunoglobulin"/>
    <property type="match status" value="2"/>
</dbReference>
<keyword evidence="2" id="KW-0732">Signal</keyword>
<evidence type="ECO:0000256" key="3">
    <source>
        <dbReference type="ARBA" id="ARBA00022737"/>
    </source>
</evidence>
<feature type="domain" description="Ig-like" evidence="11">
    <location>
        <begin position="22"/>
        <end position="111"/>
    </location>
</feature>
<feature type="transmembrane region" description="Helical" evidence="9">
    <location>
        <begin position="337"/>
        <end position="358"/>
    </location>
</feature>
<dbReference type="GeneTree" id="ENSGT01090000259985"/>
<dbReference type="Gene3D" id="2.60.40.10">
    <property type="entry name" value="Immunoglobulins"/>
    <property type="match status" value="3"/>
</dbReference>
<keyword evidence="9" id="KW-0472">Membrane</keyword>
<dbReference type="PROSITE" id="PS50835">
    <property type="entry name" value="IG_LIKE"/>
    <property type="match status" value="3"/>
</dbReference>
<evidence type="ECO:0000256" key="8">
    <source>
        <dbReference type="ARBA" id="ARBA00023319"/>
    </source>
</evidence>
<organism evidence="12 13">
    <name type="scientific">Poecilia latipinna</name>
    <name type="common">sailfin molly</name>
    <dbReference type="NCBI Taxonomy" id="48699"/>
    <lineage>
        <taxon>Eukaryota</taxon>
        <taxon>Metazoa</taxon>
        <taxon>Chordata</taxon>
        <taxon>Craniata</taxon>
        <taxon>Vertebrata</taxon>
        <taxon>Euteleostomi</taxon>
        <taxon>Actinopterygii</taxon>
        <taxon>Neopterygii</taxon>
        <taxon>Teleostei</taxon>
        <taxon>Neoteleostei</taxon>
        <taxon>Acanthomorphata</taxon>
        <taxon>Ovalentaria</taxon>
        <taxon>Atherinomorphae</taxon>
        <taxon>Cyprinodontiformes</taxon>
        <taxon>Poeciliidae</taxon>
        <taxon>Poeciliinae</taxon>
        <taxon>Poecilia</taxon>
    </lineage>
</organism>
<evidence type="ECO:0000256" key="4">
    <source>
        <dbReference type="ARBA" id="ARBA00022801"/>
    </source>
</evidence>
<feature type="domain" description="TIR" evidence="10">
    <location>
        <begin position="379"/>
        <end position="520"/>
    </location>
</feature>
<proteinExistence type="inferred from homology"/>
<dbReference type="InterPro" id="IPR036179">
    <property type="entry name" value="Ig-like_dom_sf"/>
</dbReference>
<accession>A0A3B3W3K1</accession>
<dbReference type="Pfam" id="PF07679">
    <property type="entry name" value="I-set"/>
    <property type="match status" value="1"/>
</dbReference>
<keyword evidence="9" id="KW-1133">Transmembrane helix</keyword>
<dbReference type="InterPro" id="IPR013783">
    <property type="entry name" value="Ig-like_fold"/>
</dbReference>
<keyword evidence="7" id="KW-0325">Glycoprotein</keyword>
<protein>
    <recommendedName>
        <fullName evidence="14">Interleukin 18 receptor 1</fullName>
    </recommendedName>
</protein>
<keyword evidence="6" id="KW-1015">Disulfide bond</keyword>
<dbReference type="GO" id="GO:0004908">
    <property type="term" value="F:interleukin-1 receptor activity"/>
    <property type="evidence" value="ECO:0007669"/>
    <property type="project" value="InterPro"/>
</dbReference>
<sequence>MSKLCLLKSQAKKKKFCTEAVPKFLLVKKLKTVYTRAGEMVVLHCPQKNDPNTNVLWTNQTRQEMNLTSIMSPQSADLNQMDVLLHGHSLVILRASLSHQGNYSCSVRNASRKFWFSLIVYEPQSTEYEERNRYSTTCYTQESCTLYCPTANIPTRDTPNITDRGITWHKEGETVSTPHDFPSAVESYGGIYKCIRSFLYNGQIYNMSFSVMLEIQKSEYGKPEIISPQQNDVFHIDLGEFLSVIECKAVAYSDYDVVFWLSENSFVDTDESLPVFYNFSRTKYIDEVNMTASLVFKDVSEEDLLKKYTCKLESDHQQSSFITISLAEKSTPGPSHVMLAVSSVCVVVLMAAIVVVYVKFKIDGVGEVNGVFSVCSDEKSYDAFLMCYKSVTDGGLSEEDRKCLANTLEDEFGYSICLYDRDVFPAIAEAVLDCIEQSRAVVLVPSFPDPEPGSAVLSAIHTSLVERKTRLIFINTEQTEASRSGSFPEALQLLSKAGNSVTWKGRPPSTSFWKQLRYHLPAPQQTPKMQLLSQEC</sequence>
<dbReference type="SUPFAM" id="SSF52200">
    <property type="entry name" value="Toll/Interleukin receptor TIR domain"/>
    <property type="match status" value="1"/>
</dbReference>
<dbReference type="InterPro" id="IPR007110">
    <property type="entry name" value="Ig-like_dom"/>
</dbReference>
<dbReference type="Pfam" id="PF01582">
    <property type="entry name" value="TIR"/>
    <property type="match status" value="1"/>
</dbReference>
<dbReference type="InterPro" id="IPR013098">
    <property type="entry name" value="Ig_I-set"/>
</dbReference>
<comment type="similarity">
    <text evidence="1">Belongs to the interleukin-1 receptor family.</text>
</comment>
<dbReference type="PRINTS" id="PR01537">
    <property type="entry name" value="INTRLKN1R1F"/>
</dbReference>
<dbReference type="InterPro" id="IPR003598">
    <property type="entry name" value="Ig_sub2"/>
</dbReference>
<dbReference type="PROSITE" id="PS50104">
    <property type="entry name" value="TIR"/>
    <property type="match status" value="1"/>
</dbReference>
<reference evidence="12" key="2">
    <citation type="submission" date="2025-09" db="UniProtKB">
        <authorList>
            <consortium name="Ensembl"/>
        </authorList>
    </citation>
    <scope>IDENTIFICATION</scope>
</reference>
<dbReference type="SMART" id="SM00408">
    <property type="entry name" value="IGc2"/>
    <property type="match status" value="1"/>
</dbReference>
<dbReference type="STRING" id="48699.ENSPLAP00000031749"/>
<evidence type="ECO:0000259" key="10">
    <source>
        <dbReference type="PROSITE" id="PS50104"/>
    </source>
</evidence>
<dbReference type="InterPro" id="IPR015621">
    <property type="entry name" value="IL-1_rcpt_fam"/>
</dbReference>
<keyword evidence="5" id="KW-0520">NAD</keyword>
<dbReference type="InterPro" id="IPR004074">
    <property type="entry name" value="IL-1_rcpt_I/II-typ"/>
</dbReference>
<dbReference type="GO" id="GO:0016787">
    <property type="term" value="F:hydrolase activity"/>
    <property type="evidence" value="ECO:0007669"/>
    <property type="project" value="UniProtKB-KW"/>
</dbReference>
<keyword evidence="9" id="KW-0812">Transmembrane</keyword>
<evidence type="ECO:0000313" key="13">
    <source>
        <dbReference type="Proteomes" id="UP000261500"/>
    </source>
</evidence>
<evidence type="ECO:0000256" key="1">
    <source>
        <dbReference type="ARBA" id="ARBA00009752"/>
    </source>
</evidence>
<evidence type="ECO:0000256" key="2">
    <source>
        <dbReference type="ARBA" id="ARBA00022729"/>
    </source>
</evidence>
<dbReference type="PRINTS" id="PR01536">
    <property type="entry name" value="INTRLKN1R12F"/>
</dbReference>
<name>A0A3B3W3K1_9TELE</name>
<evidence type="ECO:0000259" key="11">
    <source>
        <dbReference type="PROSITE" id="PS50835"/>
    </source>
</evidence>
<reference evidence="12" key="1">
    <citation type="submission" date="2025-08" db="UniProtKB">
        <authorList>
            <consortium name="Ensembl"/>
        </authorList>
    </citation>
    <scope>IDENTIFICATION</scope>
</reference>
<dbReference type="Ensembl" id="ENSPLAT00000028667.1">
    <property type="protein sequence ID" value="ENSPLAP00000031749.1"/>
    <property type="gene ID" value="ENSPLAG00000023872.1"/>
</dbReference>
<dbReference type="Proteomes" id="UP000261500">
    <property type="component" value="Unplaced"/>
</dbReference>
<dbReference type="Gene3D" id="3.40.50.10140">
    <property type="entry name" value="Toll/interleukin-1 receptor homology (TIR) domain"/>
    <property type="match status" value="1"/>
</dbReference>
<evidence type="ECO:0000256" key="9">
    <source>
        <dbReference type="SAM" id="Phobius"/>
    </source>
</evidence>